<dbReference type="InterPro" id="IPR051677">
    <property type="entry name" value="AfsR-DnrI-RedD_regulator"/>
</dbReference>
<dbReference type="InterPro" id="IPR005158">
    <property type="entry name" value="BTAD"/>
</dbReference>
<feature type="repeat" description="TPR" evidence="5">
    <location>
        <begin position="757"/>
        <end position="790"/>
    </location>
</feature>
<gene>
    <name evidence="8" type="ORF">GCM10010492_63640</name>
</gene>
<evidence type="ECO:0000259" key="7">
    <source>
        <dbReference type="PROSITE" id="PS51755"/>
    </source>
</evidence>
<dbReference type="SUPFAM" id="SSF52540">
    <property type="entry name" value="P-loop containing nucleoside triphosphate hydrolases"/>
    <property type="match status" value="1"/>
</dbReference>
<dbReference type="PROSITE" id="PS50005">
    <property type="entry name" value="TPR"/>
    <property type="match status" value="1"/>
</dbReference>
<dbReference type="PROSITE" id="PS51755">
    <property type="entry name" value="OMPR_PHOB"/>
    <property type="match status" value="1"/>
</dbReference>
<dbReference type="SUPFAM" id="SSF46894">
    <property type="entry name" value="C-terminal effector domain of the bipartite response regulators"/>
    <property type="match status" value="1"/>
</dbReference>
<evidence type="ECO:0000256" key="2">
    <source>
        <dbReference type="ARBA" id="ARBA00023015"/>
    </source>
</evidence>
<dbReference type="PRINTS" id="PR00364">
    <property type="entry name" value="DISEASERSIST"/>
</dbReference>
<feature type="domain" description="OmpR/PhoB-type" evidence="7">
    <location>
        <begin position="3"/>
        <end position="96"/>
    </location>
</feature>
<protein>
    <submittedName>
        <fullName evidence="8">BTAD domain-containing putative transcriptional regulator</fullName>
    </submittedName>
</protein>
<dbReference type="InterPro" id="IPR027417">
    <property type="entry name" value="P-loop_NTPase"/>
</dbReference>
<sequence>MNRQVKGAASVDFGLLGPVEARAGGRLVDLGHTRQRAVLAALLLDDGRAVTVDRLVDRVWGERPPLRARETLYGYVSKLRGLLPIERHPAGYRLEAATDLHRFRELVRQARTSPPEEAAPLYDQALRLWRGDALAGLDSPWFDATREALHAERRTVELDRNDVALALGHHSALLPELQAQAQEHPLDERLAGQLITALHRAGRTSEALRHYDALRRELADQLGADPGAALKDLHLKLLGPEPAVPRQLPAPQRFFTGRTEELHDLAEPGGTVVITAIGGAGGIGKTALALHWAHLHADDFPDGQLYVNLRGFDPTSDPVPPGNALRAFLEALGVGDPPADLDAQAALYRSLVADKRMLVVLDNARDTAQVTPLLPGGPRCAVLVTSRQQLVGLVSANGAKSVSLNVLDPREARALLTARLGWRRITAEPEVVDALLELCGGLPLALSIVAARALTQPDLPLAALAEELAEQRLDALDDLSSSLRTVFACSLRVLSPDSRALFGLLGLTTAADLSLRSIAALAGLTPPRTRTLLRELEFAHLVQQHVVGRYRMHDLVRLYAAEVAPDDPAALRRFVGYFAATAHAGDRLIEPHRPPVDPPGGEAVPLPDVTAAMDWFDREYESLLAAHRQATAREWHELVWHMAWALTNYHLRRGHAAEDLAVWRAALTAAEALGDKDKQVAAHKFVGMALVDVGGYDQGNHHLRQALDLVTDDYGKAAAHRAVAWALEHQGDLEGALEHANAQLVLFRALDIPVRIAEALNDVGYRAARLGDYEQAERHCREALALNRELGHRDGEAATSDSLGYIAHRHGRAADALEHYHHALAVYRELDNSYEQASVLRHLGDVQAELGDTDAARSSWRQALTLFEAQGRVKDAEEVRGLL</sequence>
<evidence type="ECO:0000313" key="9">
    <source>
        <dbReference type="Proteomes" id="UP001500416"/>
    </source>
</evidence>
<dbReference type="SMART" id="SM01043">
    <property type="entry name" value="BTAD"/>
    <property type="match status" value="1"/>
</dbReference>
<dbReference type="CDD" id="cd15831">
    <property type="entry name" value="BTAD"/>
    <property type="match status" value="1"/>
</dbReference>
<dbReference type="EMBL" id="BAAABU010000022">
    <property type="protein sequence ID" value="GAA0254180.1"/>
    <property type="molecule type" value="Genomic_DNA"/>
</dbReference>
<dbReference type="SMART" id="SM00862">
    <property type="entry name" value="Trans_reg_C"/>
    <property type="match status" value="1"/>
</dbReference>
<evidence type="ECO:0000256" key="5">
    <source>
        <dbReference type="PROSITE-ProRule" id="PRU00339"/>
    </source>
</evidence>
<dbReference type="InterPro" id="IPR011990">
    <property type="entry name" value="TPR-like_helical_dom_sf"/>
</dbReference>
<name>A0ABP3E7S1_9PSEU</name>
<dbReference type="Proteomes" id="UP001500416">
    <property type="component" value="Unassembled WGS sequence"/>
</dbReference>
<proteinExistence type="inferred from homology"/>
<organism evidence="8 9">
    <name type="scientific">Saccharothrix mutabilis subsp. mutabilis</name>
    <dbReference type="NCBI Taxonomy" id="66855"/>
    <lineage>
        <taxon>Bacteria</taxon>
        <taxon>Bacillati</taxon>
        <taxon>Actinomycetota</taxon>
        <taxon>Actinomycetes</taxon>
        <taxon>Pseudonocardiales</taxon>
        <taxon>Pseudonocardiaceae</taxon>
        <taxon>Saccharothrix</taxon>
    </lineage>
</organism>
<keyword evidence="5" id="KW-0802">TPR repeat</keyword>
<dbReference type="SUPFAM" id="SSF48452">
    <property type="entry name" value="TPR-like"/>
    <property type="match status" value="3"/>
</dbReference>
<evidence type="ECO:0000256" key="1">
    <source>
        <dbReference type="ARBA" id="ARBA00005820"/>
    </source>
</evidence>
<keyword evidence="3 6" id="KW-0238">DNA-binding</keyword>
<dbReference type="InterPro" id="IPR016032">
    <property type="entry name" value="Sig_transdc_resp-reg_C-effctor"/>
</dbReference>
<dbReference type="Gene3D" id="1.10.10.10">
    <property type="entry name" value="Winged helix-like DNA-binding domain superfamily/Winged helix DNA-binding domain"/>
    <property type="match status" value="1"/>
</dbReference>
<dbReference type="InterPro" id="IPR001867">
    <property type="entry name" value="OmpR/PhoB-type_DNA-bd"/>
</dbReference>
<dbReference type="Pfam" id="PF03704">
    <property type="entry name" value="BTAD"/>
    <property type="match status" value="1"/>
</dbReference>
<dbReference type="SMART" id="SM00028">
    <property type="entry name" value="TPR"/>
    <property type="match status" value="5"/>
</dbReference>
<dbReference type="InterPro" id="IPR036388">
    <property type="entry name" value="WH-like_DNA-bd_sf"/>
</dbReference>
<dbReference type="InterPro" id="IPR019734">
    <property type="entry name" value="TPR_rpt"/>
</dbReference>
<comment type="caution">
    <text evidence="8">The sequence shown here is derived from an EMBL/GenBank/DDBJ whole genome shotgun (WGS) entry which is preliminary data.</text>
</comment>
<dbReference type="Pfam" id="PF13424">
    <property type="entry name" value="TPR_12"/>
    <property type="match status" value="1"/>
</dbReference>
<dbReference type="Gene3D" id="1.25.40.10">
    <property type="entry name" value="Tetratricopeptide repeat domain"/>
    <property type="match status" value="2"/>
</dbReference>
<keyword evidence="2" id="KW-0805">Transcription regulation</keyword>
<reference evidence="9" key="1">
    <citation type="journal article" date="2019" name="Int. J. Syst. Evol. Microbiol.">
        <title>The Global Catalogue of Microorganisms (GCM) 10K type strain sequencing project: providing services to taxonomists for standard genome sequencing and annotation.</title>
        <authorList>
            <consortium name="The Broad Institute Genomics Platform"/>
            <consortium name="The Broad Institute Genome Sequencing Center for Infectious Disease"/>
            <person name="Wu L."/>
            <person name="Ma J."/>
        </authorList>
    </citation>
    <scope>NUCLEOTIDE SEQUENCE [LARGE SCALE GENOMIC DNA]</scope>
    <source>
        <strain evidence="9">JCM 3380</strain>
    </source>
</reference>
<keyword evidence="4" id="KW-0804">Transcription</keyword>
<accession>A0ABP3E7S1</accession>
<feature type="DNA-binding region" description="OmpR/PhoB-type" evidence="6">
    <location>
        <begin position="3"/>
        <end position="96"/>
    </location>
</feature>
<dbReference type="PANTHER" id="PTHR35807">
    <property type="entry name" value="TRANSCRIPTIONAL REGULATOR REDD-RELATED"/>
    <property type="match status" value="1"/>
</dbReference>
<evidence type="ECO:0000256" key="3">
    <source>
        <dbReference type="ARBA" id="ARBA00023125"/>
    </source>
</evidence>
<dbReference type="PANTHER" id="PTHR35807:SF1">
    <property type="entry name" value="TRANSCRIPTIONAL REGULATOR REDD"/>
    <property type="match status" value="1"/>
</dbReference>
<comment type="similarity">
    <text evidence="1">Belongs to the AfsR/DnrI/RedD regulatory family.</text>
</comment>
<evidence type="ECO:0000313" key="8">
    <source>
        <dbReference type="EMBL" id="GAA0254180.1"/>
    </source>
</evidence>
<evidence type="ECO:0000256" key="6">
    <source>
        <dbReference type="PROSITE-ProRule" id="PRU01091"/>
    </source>
</evidence>
<evidence type="ECO:0000256" key="4">
    <source>
        <dbReference type="ARBA" id="ARBA00023163"/>
    </source>
</evidence>
<keyword evidence="9" id="KW-1185">Reference proteome</keyword>